<reference evidence="7 8" key="1">
    <citation type="submission" date="2018-01" db="EMBL/GenBank/DDBJ databases">
        <title>Draft genome of the strawberry crown rot pathogen Phytophthora cactorum.</title>
        <authorList>
            <person name="Armitage A.D."/>
            <person name="Lysoe E."/>
            <person name="Nellist C.F."/>
            <person name="Harrison R.J."/>
            <person name="Brurberg M.B."/>
        </authorList>
    </citation>
    <scope>NUCLEOTIDE SEQUENCE [LARGE SCALE GENOMIC DNA]</scope>
    <source>
        <strain evidence="7 8">10300</strain>
    </source>
</reference>
<dbReference type="EMBL" id="RCMI01001245">
    <property type="protein sequence ID" value="KAG2887894.1"/>
    <property type="molecule type" value="Genomic_DNA"/>
</dbReference>
<protein>
    <recommendedName>
        <fullName evidence="9">BZIP domain-containing protein</fullName>
    </recommendedName>
</protein>
<dbReference type="Proteomes" id="UP000735874">
    <property type="component" value="Unassembled WGS sequence"/>
</dbReference>
<dbReference type="EMBL" id="MJFZ01000417">
    <property type="protein sequence ID" value="RAW29609.1"/>
    <property type="molecule type" value="Genomic_DNA"/>
</dbReference>
<evidence type="ECO:0000313" key="2">
    <source>
        <dbReference type="EMBL" id="KAG2833948.1"/>
    </source>
</evidence>
<proteinExistence type="predicted"/>
<name>A0A329RZ27_9STRA</name>
<evidence type="ECO:0000313" key="6">
    <source>
        <dbReference type="EMBL" id="KAG3209462.1"/>
    </source>
</evidence>
<evidence type="ECO:0008006" key="9">
    <source>
        <dbReference type="Google" id="ProtNLM"/>
    </source>
</evidence>
<dbReference type="AlphaFoldDB" id="A0A329RZ27"/>
<dbReference type="EMBL" id="RCMK01001237">
    <property type="protein sequence ID" value="KAG2898766.1"/>
    <property type="molecule type" value="Genomic_DNA"/>
</dbReference>
<dbReference type="Proteomes" id="UP000760860">
    <property type="component" value="Unassembled WGS sequence"/>
</dbReference>
<dbReference type="Proteomes" id="UP000774804">
    <property type="component" value="Unassembled WGS sequence"/>
</dbReference>
<reference evidence="2" key="2">
    <citation type="submission" date="2018-10" db="EMBL/GenBank/DDBJ databases">
        <title>Effector identification in a new, highly contiguous assembly of the strawberry crown rot pathogen Phytophthora cactorum.</title>
        <authorList>
            <person name="Armitage A.D."/>
            <person name="Nellist C.F."/>
            <person name="Bates H."/>
            <person name="Vickerstaff R.J."/>
            <person name="Harrison R.J."/>
        </authorList>
    </citation>
    <scope>NUCLEOTIDE SEQUENCE</scope>
    <source>
        <strain evidence="2">15-7</strain>
        <strain evidence="3">4032</strain>
        <strain evidence="4">4040</strain>
        <strain evidence="5">P415</strain>
        <strain evidence="6">P421</strain>
    </source>
</reference>
<evidence type="ECO:0000313" key="8">
    <source>
        <dbReference type="Proteomes" id="UP000251314"/>
    </source>
</evidence>
<gene>
    <name evidence="7" type="ORF">PC110_g14029</name>
    <name evidence="2" type="ORF">PC113_g20484</name>
    <name evidence="3" type="ORF">PC115_g20214</name>
    <name evidence="4" type="ORF">PC117_g22439</name>
    <name evidence="5" type="ORF">PC118_g17649</name>
    <name evidence="6" type="ORF">PC129_g19525</name>
</gene>
<evidence type="ECO:0000313" key="4">
    <source>
        <dbReference type="EMBL" id="KAG2898766.1"/>
    </source>
</evidence>
<dbReference type="VEuPathDB" id="FungiDB:PC110_g14029"/>
<feature type="region of interest" description="Disordered" evidence="1">
    <location>
        <begin position="35"/>
        <end position="83"/>
    </location>
</feature>
<evidence type="ECO:0000313" key="7">
    <source>
        <dbReference type="EMBL" id="RAW29609.1"/>
    </source>
</evidence>
<sequence length="342" mass="38445">MYSCILFPPNVLSLSDNVIGDVLTRTRTTKINFREELSTERSPRSQLSRATTDTISVKSQQRSRSFKPAEKTSPVPATDVNNPVGHPQCAALLRQLQKNEQDRERCRQSQARFRNKQMKLKADLENDNNHLRVEIGILEWRRHISTCGVPIAPTVWSVATEYFRLFRHGFKSPSQPLYSFAIKFIEKSMASEVADGLLLGPNALLANWKMISLYFDDVDFKLERLEERSTDSVLVATTVTSFTVTSDTLRIVFPHLNSDGEGGNGGGEWSALANKLAGQRLVLHGSVKFYWDNSTDRVVRMETRSDLLTPMLHILGSLKDVSLAFSGAFVKPDCTLVPRSII</sequence>
<feature type="compositionally biased region" description="Polar residues" evidence="1">
    <location>
        <begin position="44"/>
        <end position="63"/>
    </location>
</feature>
<dbReference type="EMBL" id="RCMG01001185">
    <property type="protein sequence ID" value="KAG2833948.1"/>
    <property type="molecule type" value="Genomic_DNA"/>
</dbReference>
<dbReference type="CDD" id="cd14686">
    <property type="entry name" value="bZIP"/>
    <property type="match status" value="1"/>
</dbReference>
<comment type="caution">
    <text evidence="7">The sequence shown here is derived from an EMBL/GenBank/DDBJ whole genome shotgun (WGS) entry which is preliminary data.</text>
</comment>
<dbReference type="Proteomes" id="UP000736787">
    <property type="component" value="Unassembled WGS sequence"/>
</dbReference>
<keyword evidence="8" id="KW-1185">Reference proteome</keyword>
<organism evidence="7 8">
    <name type="scientific">Phytophthora cactorum</name>
    <dbReference type="NCBI Taxonomy" id="29920"/>
    <lineage>
        <taxon>Eukaryota</taxon>
        <taxon>Sar</taxon>
        <taxon>Stramenopiles</taxon>
        <taxon>Oomycota</taxon>
        <taxon>Peronosporomycetes</taxon>
        <taxon>Peronosporales</taxon>
        <taxon>Peronosporaceae</taxon>
        <taxon>Phytophthora</taxon>
    </lineage>
</organism>
<dbReference type="OrthoDB" id="128953at2759"/>
<dbReference type="Proteomes" id="UP000251314">
    <property type="component" value="Unassembled WGS sequence"/>
</dbReference>
<dbReference type="EMBL" id="RCMV01001262">
    <property type="protein sequence ID" value="KAG3209462.1"/>
    <property type="molecule type" value="Genomic_DNA"/>
</dbReference>
<evidence type="ECO:0000313" key="3">
    <source>
        <dbReference type="EMBL" id="KAG2887894.1"/>
    </source>
</evidence>
<evidence type="ECO:0000313" key="5">
    <source>
        <dbReference type="EMBL" id="KAG2969055.1"/>
    </source>
</evidence>
<evidence type="ECO:0000256" key="1">
    <source>
        <dbReference type="SAM" id="MobiDB-lite"/>
    </source>
</evidence>
<dbReference type="EMBL" id="RCML01000815">
    <property type="protein sequence ID" value="KAG2969055.1"/>
    <property type="molecule type" value="Genomic_DNA"/>
</dbReference>
<accession>A0A329RZ27</accession>
<dbReference type="Proteomes" id="UP000697107">
    <property type="component" value="Unassembled WGS sequence"/>
</dbReference>